<feature type="chain" id="PRO_5004082828" evidence="2">
    <location>
        <begin position="31"/>
        <end position="369"/>
    </location>
</feature>
<feature type="signal peptide" evidence="2">
    <location>
        <begin position="1"/>
        <end position="30"/>
    </location>
</feature>
<dbReference type="Proteomes" id="UP000012019">
    <property type="component" value="Unassembled WGS sequence"/>
</dbReference>
<dbReference type="OrthoDB" id="9806939at2"/>
<dbReference type="Gene3D" id="1.10.287.470">
    <property type="entry name" value="Helix hairpin bin"/>
    <property type="match status" value="1"/>
</dbReference>
<feature type="domain" description="Multidrug resistance protein MdtA-like C-terminal permuted SH3" evidence="4">
    <location>
        <begin position="301"/>
        <end position="353"/>
    </location>
</feature>
<organism evidence="6 7">
    <name type="scientific">Methylophaga lonarensis MPL</name>
    <dbReference type="NCBI Taxonomy" id="1286106"/>
    <lineage>
        <taxon>Bacteria</taxon>
        <taxon>Pseudomonadati</taxon>
        <taxon>Pseudomonadota</taxon>
        <taxon>Gammaproteobacteria</taxon>
        <taxon>Thiotrichales</taxon>
        <taxon>Piscirickettsiaceae</taxon>
        <taxon>Methylophaga</taxon>
    </lineage>
</organism>
<keyword evidence="2" id="KW-0732">Signal</keyword>
<dbReference type="InterPro" id="IPR058647">
    <property type="entry name" value="BSH_CzcB-like"/>
</dbReference>
<dbReference type="InterPro" id="IPR006143">
    <property type="entry name" value="RND_pump_MFP"/>
</dbReference>
<dbReference type="InterPro" id="IPR058792">
    <property type="entry name" value="Beta-barrel_RND_2"/>
</dbReference>
<protein>
    <submittedName>
        <fullName evidence="6">RND family efflux transporter, MFP subunit</fullName>
    </submittedName>
</protein>
<dbReference type="InterPro" id="IPR058627">
    <property type="entry name" value="MdtA-like_C"/>
</dbReference>
<feature type="domain" description="CzcB-like barrel-sandwich hybrid" evidence="5">
    <location>
        <begin position="71"/>
        <end position="206"/>
    </location>
</feature>
<evidence type="ECO:0000313" key="6">
    <source>
        <dbReference type="EMBL" id="EMR12255.1"/>
    </source>
</evidence>
<comment type="caution">
    <text evidence="6">The sequence shown here is derived from an EMBL/GenBank/DDBJ whole genome shotgun (WGS) entry which is preliminary data.</text>
</comment>
<evidence type="ECO:0000256" key="1">
    <source>
        <dbReference type="ARBA" id="ARBA00009477"/>
    </source>
</evidence>
<reference evidence="6 7" key="1">
    <citation type="journal article" date="2013" name="Genome Announc.">
        <title>Draft Genome Sequence of Methylophaga lonarensis MPLT, a Haloalkaliphilic (Non-Methane-Utilizing) Methylotroph.</title>
        <authorList>
            <person name="Shetty S.A."/>
            <person name="Marathe N.P."/>
            <person name="Munot H."/>
            <person name="Antony C.P."/>
            <person name="Dhotre D.P."/>
            <person name="Murrell J.C."/>
            <person name="Shouche Y.S."/>
        </authorList>
    </citation>
    <scope>NUCLEOTIDE SEQUENCE [LARGE SCALE GENOMIC DNA]</scope>
    <source>
        <strain evidence="6 7">MPL</strain>
    </source>
</reference>
<dbReference type="PANTHER" id="PTHR30469">
    <property type="entry name" value="MULTIDRUG RESISTANCE PROTEIN MDTA"/>
    <property type="match status" value="1"/>
</dbReference>
<dbReference type="EMBL" id="APHR01000063">
    <property type="protein sequence ID" value="EMR12255.1"/>
    <property type="molecule type" value="Genomic_DNA"/>
</dbReference>
<dbReference type="AlphaFoldDB" id="M7PEE5"/>
<dbReference type="Gene3D" id="2.40.420.20">
    <property type="match status" value="1"/>
</dbReference>
<proteinExistence type="inferred from homology"/>
<dbReference type="eggNOG" id="COG0845">
    <property type="taxonomic scope" value="Bacteria"/>
</dbReference>
<name>M7PEE5_9GAMM</name>
<evidence type="ECO:0000259" key="4">
    <source>
        <dbReference type="Pfam" id="PF25967"/>
    </source>
</evidence>
<accession>M7PEE5</accession>
<dbReference type="Gene3D" id="2.40.30.170">
    <property type="match status" value="1"/>
</dbReference>
<dbReference type="GO" id="GO:1990281">
    <property type="term" value="C:efflux pump complex"/>
    <property type="evidence" value="ECO:0007669"/>
    <property type="project" value="TreeGrafter"/>
</dbReference>
<evidence type="ECO:0000256" key="2">
    <source>
        <dbReference type="SAM" id="SignalP"/>
    </source>
</evidence>
<dbReference type="GO" id="GO:0015562">
    <property type="term" value="F:efflux transmembrane transporter activity"/>
    <property type="evidence" value="ECO:0007669"/>
    <property type="project" value="TreeGrafter"/>
</dbReference>
<dbReference type="PATRIC" id="fig|1286106.3.peg.2248"/>
<keyword evidence="7" id="KW-1185">Reference proteome</keyword>
<sequence>MKFSITTASLSLTTLAVLGAIMLNSPNNTATAAASNQSDDISLPRVTIVQPEPVNSAQPYQFNARLEAIESAHVFARADGYIENRFVDIGDEVSQGQLLAQLSSPELEEQIRQAKAEINRQQAVVHLSKKMSDRVSRLQGSGAVTQTEVDEKDAEYQVALATLETYQARLEQLENEFAYTRIVAPFDGIITVRNVDRGDRITRNDSQALFRIVRTDELRVLVDIPQTQLYSIDQNQQATLLIPELASQSFEVNFSRMSREIDNTLGTMRLEYLLDNADQQLSAGLSGRLRIPASTTDRLQIPINAVKILNGESVVMTVDQEDRLQQRPVVTGRYNSHRVEIRNGLSTQDRVVLNPNALLKTGDRVAINE</sequence>
<comment type="similarity">
    <text evidence="1">Belongs to the membrane fusion protein (MFP) (TC 8.A.1) family.</text>
</comment>
<dbReference type="Gene3D" id="2.40.50.100">
    <property type="match status" value="1"/>
</dbReference>
<dbReference type="STRING" id="1286106.MPL1_11248"/>
<dbReference type="RefSeq" id="WP_009727204.1">
    <property type="nucleotide sequence ID" value="NZ_APHR01000063.1"/>
</dbReference>
<dbReference type="Pfam" id="PF25967">
    <property type="entry name" value="RND-MFP_C"/>
    <property type="match status" value="1"/>
</dbReference>
<evidence type="ECO:0000313" key="7">
    <source>
        <dbReference type="Proteomes" id="UP000012019"/>
    </source>
</evidence>
<dbReference type="PANTHER" id="PTHR30469:SF37">
    <property type="entry name" value="RAGD PROTEIN"/>
    <property type="match status" value="1"/>
</dbReference>
<dbReference type="Pfam" id="PF25973">
    <property type="entry name" value="BSH_CzcB"/>
    <property type="match status" value="1"/>
</dbReference>
<dbReference type="Pfam" id="PF25954">
    <property type="entry name" value="Beta-barrel_RND_2"/>
    <property type="match status" value="1"/>
</dbReference>
<feature type="domain" description="CusB-like beta-barrel" evidence="3">
    <location>
        <begin position="221"/>
        <end position="292"/>
    </location>
</feature>
<evidence type="ECO:0000259" key="3">
    <source>
        <dbReference type="Pfam" id="PF25954"/>
    </source>
</evidence>
<dbReference type="NCBIfam" id="TIGR01730">
    <property type="entry name" value="RND_mfp"/>
    <property type="match status" value="1"/>
</dbReference>
<gene>
    <name evidence="6" type="ORF">MPL1_11248</name>
</gene>
<dbReference type="SUPFAM" id="SSF111369">
    <property type="entry name" value="HlyD-like secretion proteins"/>
    <property type="match status" value="1"/>
</dbReference>
<evidence type="ECO:0000259" key="5">
    <source>
        <dbReference type="Pfam" id="PF25973"/>
    </source>
</evidence>